<dbReference type="SUPFAM" id="SSF53649">
    <property type="entry name" value="Alkaline phosphatase-like"/>
    <property type="match status" value="1"/>
</dbReference>
<dbReference type="InterPro" id="IPR000917">
    <property type="entry name" value="Sulfatase_N"/>
</dbReference>
<dbReference type="Pfam" id="PF00884">
    <property type="entry name" value="Sulfatase"/>
    <property type="match status" value="1"/>
</dbReference>
<dbReference type="InterPro" id="IPR017850">
    <property type="entry name" value="Alkaline_phosphatase_core_sf"/>
</dbReference>
<feature type="region of interest" description="Disordered" evidence="5">
    <location>
        <begin position="452"/>
        <end position="501"/>
    </location>
</feature>
<feature type="chain" id="PRO_5024274283" evidence="6">
    <location>
        <begin position="26"/>
        <end position="501"/>
    </location>
</feature>
<evidence type="ECO:0000256" key="2">
    <source>
        <dbReference type="ARBA" id="ARBA00022723"/>
    </source>
</evidence>
<comment type="similarity">
    <text evidence="1">Belongs to the sulfatase family.</text>
</comment>
<evidence type="ECO:0000313" key="9">
    <source>
        <dbReference type="Proteomes" id="UP000324479"/>
    </source>
</evidence>
<keyword evidence="3" id="KW-0378">Hydrolase</keyword>
<dbReference type="PANTHER" id="PTHR42693:SF53">
    <property type="entry name" value="ENDO-4-O-SULFATASE"/>
    <property type="match status" value="1"/>
</dbReference>
<keyword evidence="2" id="KW-0479">Metal-binding</keyword>
<organism evidence="8 9">
    <name type="scientific">Roseiconus nitratireducens</name>
    <dbReference type="NCBI Taxonomy" id="2605748"/>
    <lineage>
        <taxon>Bacteria</taxon>
        <taxon>Pseudomonadati</taxon>
        <taxon>Planctomycetota</taxon>
        <taxon>Planctomycetia</taxon>
        <taxon>Pirellulales</taxon>
        <taxon>Pirellulaceae</taxon>
        <taxon>Roseiconus</taxon>
    </lineage>
</organism>
<dbReference type="Proteomes" id="UP000324479">
    <property type="component" value="Unassembled WGS sequence"/>
</dbReference>
<protein>
    <submittedName>
        <fullName evidence="8">Sulfatase</fullName>
    </submittedName>
</protein>
<keyword evidence="4" id="KW-0106">Calcium</keyword>
<gene>
    <name evidence="8" type="ORF">FYK55_18795</name>
</gene>
<proteinExistence type="inferred from homology"/>
<accession>A0A5M6D4B2</accession>
<dbReference type="InterPro" id="IPR050738">
    <property type="entry name" value="Sulfatase"/>
</dbReference>
<evidence type="ECO:0000256" key="6">
    <source>
        <dbReference type="SAM" id="SignalP"/>
    </source>
</evidence>
<dbReference type="PROSITE" id="PS00523">
    <property type="entry name" value="SULFATASE_1"/>
    <property type="match status" value="1"/>
</dbReference>
<reference evidence="8 9" key="1">
    <citation type="submission" date="2019-08" db="EMBL/GenBank/DDBJ databases">
        <authorList>
            <person name="Dhanesh K."/>
            <person name="Kumar G."/>
            <person name="Sasikala C."/>
            <person name="Venkata Ramana C."/>
        </authorList>
    </citation>
    <scope>NUCLEOTIDE SEQUENCE [LARGE SCALE GENOMIC DNA]</scope>
    <source>
        <strain evidence="8 9">JC645</strain>
    </source>
</reference>
<feature type="compositionally biased region" description="Basic and acidic residues" evidence="5">
    <location>
        <begin position="456"/>
        <end position="479"/>
    </location>
</feature>
<dbReference type="GO" id="GO:0004065">
    <property type="term" value="F:arylsulfatase activity"/>
    <property type="evidence" value="ECO:0007669"/>
    <property type="project" value="TreeGrafter"/>
</dbReference>
<dbReference type="AlphaFoldDB" id="A0A5M6D4B2"/>
<sequence>MISPRFGRLALAPLLIMLVGSVGSAAPPNVIFFIADDVSWNDFGCYGNQAARTPNIDRLAENGIRFDQAYLTASSCSPSRSSIITGRYPHNNGKAAELHQPISVHLPWFPERLRQAGYYTALSGKHHMTSTEPGEGQSGRPTAFDHVDAGRVKGNSGGSANWLQVTQQRPKDQPFFFWFASYDAHRGWDGDGQWNEQAYGPIHRPADVVVPPFLSDDPQTREDLASYYNEVTRFDYHIGVVVEELRRQGVLDQTLLFVLADNGRPFPRAKTRLHDSGMKTALVAHWPDGIAWTGASDQLVSVIDLAPTVLSVAGCEIPETFQGVSMVPLLKDPQASIRRYAFSEHNWHDYEAFGRGVRDGRFLLVFNQRVSLPWQGPADSVRSPSHQRLRALQQSGKLTAAQADVFLAPRPAVALYDTQNDPNQLVNLAGSEPFAEVEERLVGVLERWMEETGDSVPDKLSPDTFDRQTGERLPKRSIDAEGAMTPGEDRGADQINAPGPR</sequence>
<feature type="signal peptide" evidence="6">
    <location>
        <begin position="1"/>
        <end position="25"/>
    </location>
</feature>
<dbReference type="Gene3D" id="3.40.720.10">
    <property type="entry name" value="Alkaline Phosphatase, subunit A"/>
    <property type="match status" value="1"/>
</dbReference>
<dbReference type="CDD" id="cd16027">
    <property type="entry name" value="SGSH"/>
    <property type="match status" value="1"/>
</dbReference>
<dbReference type="PANTHER" id="PTHR42693">
    <property type="entry name" value="ARYLSULFATASE FAMILY MEMBER"/>
    <property type="match status" value="1"/>
</dbReference>
<dbReference type="GO" id="GO:0046872">
    <property type="term" value="F:metal ion binding"/>
    <property type="evidence" value="ECO:0007669"/>
    <property type="project" value="UniProtKB-KW"/>
</dbReference>
<evidence type="ECO:0000256" key="3">
    <source>
        <dbReference type="ARBA" id="ARBA00022801"/>
    </source>
</evidence>
<keyword evidence="6" id="KW-0732">Signal</keyword>
<evidence type="ECO:0000259" key="7">
    <source>
        <dbReference type="Pfam" id="PF00884"/>
    </source>
</evidence>
<feature type="region of interest" description="Disordered" evidence="5">
    <location>
        <begin position="126"/>
        <end position="159"/>
    </location>
</feature>
<evidence type="ECO:0000256" key="5">
    <source>
        <dbReference type="SAM" id="MobiDB-lite"/>
    </source>
</evidence>
<comment type="caution">
    <text evidence="8">The sequence shown here is derived from an EMBL/GenBank/DDBJ whole genome shotgun (WGS) entry which is preliminary data.</text>
</comment>
<evidence type="ECO:0000313" key="8">
    <source>
        <dbReference type="EMBL" id="KAA5541122.1"/>
    </source>
</evidence>
<evidence type="ECO:0000256" key="1">
    <source>
        <dbReference type="ARBA" id="ARBA00008779"/>
    </source>
</evidence>
<dbReference type="InterPro" id="IPR024607">
    <property type="entry name" value="Sulfatase_CS"/>
</dbReference>
<dbReference type="EMBL" id="VWOX01000011">
    <property type="protein sequence ID" value="KAA5541122.1"/>
    <property type="molecule type" value="Genomic_DNA"/>
</dbReference>
<evidence type="ECO:0000256" key="4">
    <source>
        <dbReference type="ARBA" id="ARBA00022837"/>
    </source>
</evidence>
<name>A0A5M6D4B2_9BACT</name>
<feature type="domain" description="Sulfatase N-terminal" evidence="7">
    <location>
        <begin position="28"/>
        <end position="314"/>
    </location>
</feature>
<keyword evidence="9" id="KW-1185">Reference proteome</keyword>